<protein>
    <submittedName>
        <fullName evidence="1">Uncharacterized protein</fullName>
    </submittedName>
</protein>
<evidence type="ECO:0000313" key="1">
    <source>
        <dbReference type="EMBL" id="KAG8462059.1"/>
    </source>
</evidence>
<evidence type="ECO:0000313" key="2">
    <source>
        <dbReference type="Proteomes" id="UP000751190"/>
    </source>
</evidence>
<accession>A0A8J5XCY0</accession>
<comment type="caution">
    <text evidence="1">The sequence shown here is derived from an EMBL/GenBank/DDBJ whole genome shotgun (WGS) entry which is preliminary data.</text>
</comment>
<dbReference type="OrthoDB" id="38514at2759"/>
<dbReference type="Proteomes" id="UP000751190">
    <property type="component" value="Unassembled WGS sequence"/>
</dbReference>
<organism evidence="1 2">
    <name type="scientific">Diacronema lutheri</name>
    <name type="common">Unicellular marine alga</name>
    <name type="synonym">Monochrysis lutheri</name>
    <dbReference type="NCBI Taxonomy" id="2081491"/>
    <lineage>
        <taxon>Eukaryota</taxon>
        <taxon>Haptista</taxon>
        <taxon>Haptophyta</taxon>
        <taxon>Pavlovophyceae</taxon>
        <taxon>Pavlovales</taxon>
        <taxon>Pavlovaceae</taxon>
        <taxon>Diacronema</taxon>
    </lineage>
</organism>
<dbReference type="EMBL" id="JAGTXO010000022">
    <property type="protein sequence ID" value="KAG8462059.1"/>
    <property type="molecule type" value="Genomic_DNA"/>
</dbReference>
<proteinExistence type="predicted"/>
<reference evidence="1" key="1">
    <citation type="submission" date="2021-05" db="EMBL/GenBank/DDBJ databases">
        <title>The genome of the haptophyte Pavlova lutheri (Diacronema luteri, Pavlovales) - a model for lipid biosynthesis in eukaryotic algae.</title>
        <authorList>
            <person name="Hulatt C.J."/>
            <person name="Posewitz M.C."/>
        </authorList>
    </citation>
    <scope>NUCLEOTIDE SEQUENCE</scope>
    <source>
        <strain evidence="1">NIVA-4/92</strain>
    </source>
</reference>
<sequence length="173" mass="18389">MAQMMQGSSANGQGQPSTVARLVLIPMQQVALAFPPDVTDELAAAKLEMERSLQQMNKATRMTNDAVSTGASSAQVADAERAWQAGRLALNKFYALVNTAVGRDVMQAIPSSEEEGFVRSRARYTKFKKGLAICQNRGGTNLAGVWGGLMVYGTAVDPCGDVPTVESYLGIVS</sequence>
<keyword evidence="2" id="KW-1185">Reference proteome</keyword>
<dbReference type="AlphaFoldDB" id="A0A8J5XCY0"/>
<gene>
    <name evidence="1" type="ORF">KFE25_011509</name>
</gene>
<name>A0A8J5XCY0_DIALT</name>